<evidence type="ECO:0000313" key="3">
    <source>
        <dbReference type="Proteomes" id="UP000004491"/>
    </source>
</evidence>
<dbReference type="GO" id="GO:0016757">
    <property type="term" value="F:glycosyltransferase activity"/>
    <property type="evidence" value="ECO:0007669"/>
    <property type="project" value="UniProtKB-KW"/>
</dbReference>
<keyword evidence="3" id="KW-1185">Reference proteome</keyword>
<dbReference type="PANTHER" id="PTHR12526:SF638">
    <property type="entry name" value="SPORE COAT PROTEIN SA"/>
    <property type="match status" value="1"/>
</dbReference>
<dbReference type="InterPro" id="IPR028098">
    <property type="entry name" value="Glyco_trans_4-like_N"/>
</dbReference>
<dbReference type="EC" id="2.4.1.-" evidence="2"/>
<name>G2DHF6_9GAMM</name>
<gene>
    <name evidence="2" type="ORF">Rifp1Sym_ex00020</name>
</gene>
<comment type="caution">
    <text evidence="2">The sequence shown here is derived from an EMBL/GenBank/DDBJ whole genome shotgun (WGS) entry which is preliminary data.</text>
</comment>
<evidence type="ECO:0000313" key="2">
    <source>
        <dbReference type="EMBL" id="EGV49944.1"/>
    </source>
</evidence>
<dbReference type="Proteomes" id="UP000004491">
    <property type="component" value="Unassembled WGS sequence"/>
</dbReference>
<evidence type="ECO:0000259" key="1">
    <source>
        <dbReference type="Pfam" id="PF13477"/>
    </source>
</evidence>
<keyword evidence="2" id="KW-0808">Transferase</keyword>
<dbReference type="Pfam" id="PF13477">
    <property type="entry name" value="Glyco_trans_4_2"/>
    <property type="match status" value="1"/>
</dbReference>
<dbReference type="Pfam" id="PF13692">
    <property type="entry name" value="Glyco_trans_1_4"/>
    <property type="match status" value="1"/>
</dbReference>
<proteinExistence type="predicted"/>
<accession>G2DHF6</accession>
<dbReference type="EMBL" id="AFOC01000129">
    <property type="protein sequence ID" value="EGV49944.1"/>
    <property type="molecule type" value="Genomic_DNA"/>
</dbReference>
<dbReference type="AlphaFoldDB" id="G2DHF6"/>
<dbReference type="PANTHER" id="PTHR12526">
    <property type="entry name" value="GLYCOSYLTRANSFERASE"/>
    <property type="match status" value="1"/>
</dbReference>
<dbReference type="CDD" id="cd03808">
    <property type="entry name" value="GT4_CapM-like"/>
    <property type="match status" value="1"/>
</dbReference>
<dbReference type="SUPFAM" id="SSF53756">
    <property type="entry name" value="UDP-Glycosyltransferase/glycogen phosphorylase"/>
    <property type="match status" value="1"/>
</dbReference>
<organism evidence="2 3">
    <name type="scientific">endosymbiont of Riftia pachyptila</name>
    <name type="common">vent Ph05</name>
    <dbReference type="NCBI Taxonomy" id="1048808"/>
    <lineage>
        <taxon>Bacteria</taxon>
        <taxon>Pseudomonadati</taxon>
        <taxon>Pseudomonadota</taxon>
        <taxon>Gammaproteobacteria</taxon>
        <taxon>sulfur-oxidizing symbionts</taxon>
    </lineage>
</organism>
<protein>
    <submittedName>
        <fullName evidence="2">UDP-N-acetylgalactosaminyltransferase</fullName>
        <ecNumber evidence="2">2.4.1.-</ecNumber>
    </submittedName>
</protein>
<keyword evidence="2" id="KW-0328">Glycosyltransferase</keyword>
<dbReference type="PATRIC" id="fig|1048808.3.peg.3109"/>
<sequence length="381" mass="41534">MNGMPAVREILYVVNDADFFLSHRLPLARTMADAGWQVHVATPESPAVETIVQQGMRHHPIRMSRRGLNPLGEIAAFRSLLALYLRLSPDLVHHVTIKPVFYGGIAARLARLPAVVNALTGLGYLYSHQSLKARLLRFVVGRGLRLALGHRNSRVIVQNPDDGEQLERAGIVARNRQVLIKGSGVDMQAFAPRPEPDGKPLLILASRMLWSKGVGEFVEAARLLNQRGTQARFVLAGASDSGNPAAIPQSQLESWHREGVVEWWGRCTDMPGVFAQANLVCLPSCYGEGVPKVLIEAAACGRAIVTTDIPGCREIVRDGENGLLVPPGESEALAEALLRLIADREVRLAMGRRGRAIAESEFSLEAVVASTMQLYRELCTG</sequence>
<dbReference type="Gene3D" id="3.40.50.2000">
    <property type="entry name" value="Glycogen Phosphorylase B"/>
    <property type="match status" value="2"/>
</dbReference>
<feature type="domain" description="Glycosyltransferase subfamily 4-like N-terminal" evidence="1">
    <location>
        <begin position="9"/>
        <end position="145"/>
    </location>
</feature>
<reference evidence="2" key="1">
    <citation type="journal article" date="2011" name="ISME J.">
        <title>The endosymbionts of the deep-sea tubeworms Riftia pachyptila and Tevnia jerichonana share an identical physiology as revealed by proteogenomic analyses.</title>
        <authorList>
            <person name="Gardebrecht A."/>
            <person name="Markert S."/>
            <person name="Felbeck H."/>
            <person name="Thuermer A."/>
            <person name="Albrecht D."/>
            <person name="Wollherr A."/>
            <person name="Kabisch J."/>
            <person name="Lehmann R."/>
            <person name="Daniel R."/>
            <person name="Liesegang H."/>
            <person name="Hecker M."/>
            <person name="Sievert S.M."/>
            <person name="Schweder T."/>
        </authorList>
    </citation>
    <scope>NUCLEOTIDE SEQUENCE [LARGE SCALE GENOMIC DNA]</scope>
</reference>